<evidence type="ECO:0000313" key="2">
    <source>
        <dbReference type="Proteomes" id="UP000185739"/>
    </source>
</evidence>
<reference evidence="1 2" key="1">
    <citation type="submission" date="2016-12" db="EMBL/GenBank/DDBJ databases">
        <title>Complete genome sequence of Thauera chlorobenzoica, a Betaproteobacterium degrading haloaromatics anaerobically to CO2 and halides.</title>
        <authorList>
            <person name="Goris T."/>
            <person name="Mergelsberg M."/>
            <person name="Boll M."/>
        </authorList>
    </citation>
    <scope>NUCLEOTIDE SEQUENCE [LARGE SCALE GENOMIC DNA]</scope>
    <source>
        <strain evidence="1 2">3CB1</strain>
    </source>
</reference>
<organism evidence="1 2">
    <name type="scientific">Thauera chlorobenzoica</name>
    <dbReference type="NCBI Taxonomy" id="96773"/>
    <lineage>
        <taxon>Bacteria</taxon>
        <taxon>Pseudomonadati</taxon>
        <taxon>Pseudomonadota</taxon>
        <taxon>Betaproteobacteria</taxon>
        <taxon>Rhodocyclales</taxon>
        <taxon>Zoogloeaceae</taxon>
        <taxon>Thauera</taxon>
    </lineage>
</organism>
<dbReference type="EMBL" id="CP018839">
    <property type="protein sequence ID" value="APR03272.1"/>
    <property type="molecule type" value="Genomic_DNA"/>
</dbReference>
<sequence length="73" mass="8374">MNHLMNWIDGFASVIESYLFTGRRYVRPRKGKGFKDDRMRLRGDVRRISIDIKASTAAYGNKGSSGEGYKSQR</sequence>
<dbReference type="AlphaFoldDB" id="A0A1H5ZIR5"/>
<keyword evidence="2" id="KW-1185">Reference proteome</keyword>
<dbReference type="KEGG" id="tcl:Tchl_0400"/>
<dbReference type="STRING" id="96773.Tchl_0400"/>
<evidence type="ECO:0000313" key="1">
    <source>
        <dbReference type="EMBL" id="APR03272.1"/>
    </source>
</evidence>
<dbReference type="RefSeq" id="WP_083945106.1">
    <property type="nucleotide sequence ID" value="NZ_CP018839.1"/>
</dbReference>
<dbReference type="Proteomes" id="UP000185739">
    <property type="component" value="Chromosome"/>
</dbReference>
<name>A0A1H5ZIR5_9RHOO</name>
<protein>
    <submittedName>
        <fullName evidence="1">Uncharacterized protein</fullName>
    </submittedName>
</protein>
<accession>A0A1H5ZIR5</accession>
<gene>
    <name evidence="1" type="ORF">Tchl_0400</name>
</gene>
<proteinExistence type="predicted"/>